<gene>
    <name evidence="5" type="ORF">AB5I84_11975</name>
</gene>
<protein>
    <submittedName>
        <fullName evidence="5">Ig-like domain-containing protein</fullName>
    </submittedName>
</protein>
<dbReference type="Proteomes" id="UP001562065">
    <property type="component" value="Unassembled WGS sequence"/>
</dbReference>
<dbReference type="RefSeq" id="WP_369456141.1">
    <property type="nucleotide sequence ID" value="NZ_JBGCUO010000002.1"/>
</dbReference>
<evidence type="ECO:0000256" key="1">
    <source>
        <dbReference type="ARBA" id="ARBA00022729"/>
    </source>
</evidence>
<feature type="region of interest" description="Disordered" evidence="2">
    <location>
        <begin position="448"/>
        <end position="474"/>
    </location>
</feature>
<feature type="chain" id="PRO_5045847423" evidence="3">
    <location>
        <begin position="23"/>
        <end position="993"/>
    </location>
</feature>
<reference evidence="5 6" key="1">
    <citation type="submission" date="2024-07" db="EMBL/GenBank/DDBJ databases">
        <authorList>
            <person name="Ren Q."/>
        </authorList>
    </citation>
    <scope>NUCLEOTIDE SEQUENCE [LARGE SCALE GENOMIC DNA]</scope>
    <source>
        <strain evidence="5 6">REN37</strain>
    </source>
</reference>
<accession>A0ABV4AJG9</accession>
<sequence>MTKSMMAVARSAGLVLAVAALAACGGGSKQRTSVPPPAGSLEYSFPYSGQTDVQLATPLVLRFSDPLAASQDPAAVTLKGADGKSVPVTARFSGDRRALVLQPQLPLQPAQTYRVTSTPLQGDSGGLAFPADGLSFRTTTVPTGHGPGEQLDGDFRVASLVPDGERFQVTDMSTLRMTLSQPLDPATAVYGTTIKLLDAAGALVPATLLVRDRGLVIDPDDDLEAGSDYRLQLTNALRSRTGAALPAYERTLAVAMTEPRSVLGTHLRDSEGGQLLSPLSDQIINHIPLLALLLGDDTGTDVTADLAVELGYTVHAPDSVPLRLRRGTVLTGTNAPIVVGGGVPAGFESGEVTIQLLTDATGYMVPNGYSKRSDSPQWVHLLMDVAMSTEHPEVNAGLNQTLLNVELVGTAIREGDRLVIQALSMVTPQVLGLETAAGLLSFSIDANDEQGQTEPQPPSALPSPSLQSWTPGEQLGQVVPGDPMVLVFTNPLAADTVAEGIRVERNGVLDEDASVRVDGASVIIRPGGFGLRHGEHYLVQISDRLTNVMGEPAVPETLDVTLPAYASGDRSPLVLTSYPGFPCPTVPGSMDVAGNLQGTCVTPKDWPAGDQPPLATLPANRPIKVRVSQNLDPASVVLGEACGEGTLRVERIDEQGQCLGVVPGRVQLAARKLEFVPAQPWQDGELYRYTLASAASNAQCGSNAICADFGAPLQTAMLQTNGDLAGGPELAIPFRGGAYSAAVALPLANLPTQDVNSNFRIDGNETKAPQAADGSYPVPPNAVRLEGNGGAGLVSQVNVGCGFSVLGKPESCPQEPFIYLTGALDVDVAGWDEAAQAVRVDIWPTQLLTTSVPVVARAAILNLEIDTEPMVMRIRYAEDANGQRSQPVTAWIKSGADGLPELELELDLLLDAPGLTPPLSLSHDLKSYPLNGLKLRGPVRFLPDGRAQISLVSESELNIHVDMYNGAGSLAKAYLKLPMGGVNLTYINAPLPH</sequence>
<dbReference type="Pfam" id="PF13205">
    <property type="entry name" value="Big_5"/>
    <property type="match status" value="2"/>
</dbReference>
<dbReference type="PROSITE" id="PS51257">
    <property type="entry name" value="PROKAR_LIPOPROTEIN"/>
    <property type="match status" value="1"/>
</dbReference>
<dbReference type="EMBL" id="JBGCUO010000002">
    <property type="protein sequence ID" value="MEY1662869.1"/>
    <property type="molecule type" value="Genomic_DNA"/>
</dbReference>
<name>A0ABV4AJG9_9GAMM</name>
<evidence type="ECO:0000256" key="3">
    <source>
        <dbReference type="SAM" id="SignalP"/>
    </source>
</evidence>
<evidence type="ECO:0000256" key="2">
    <source>
        <dbReference type="SAM" id="MobiDB-lite"/>
    </source>
</evidence>
<keyword evidence="1 3" id="KW-0732">Signal</keyword>
<proteinExistence type="predicted"/>
<evidence type="ECO:0000313" key="5">
    <source>
        <dbReference type="EMBL" id="MEY1662869.1"/>
    </source>
</evidence>
<dbReference type="InterPro" id="IPR032812">
    <property type="entry name" value="SbsA_Ig"/>
</dbReference>
<comment type="caution">
    <text evidence="5">The sequence shown here is derived from an EMBL/GenBank/DDBJ whole genome shotgun (WGS) entry which is preliminary data.</text>
</comment>
<feature type="signal peptide" evidence="3">
    <location>
        <begin position="1"/>
        <end position="22"/>
    </location>
</feature>
<keyword evidence="6" id="KW-1185">Reference proteome</keyword>
<organism evidence="5 6">
    <name type="scientific">Isoalcanivorax beigongshangi</name>
    <dbReference type="NCBI Taxonomy" id="3238810"/>
    <lineage>
        <taxon>Bacteria</taxon>
        <taxon>Pseudomonadati</taxon>
        <taxon>Pseudomonadota</taxon>
        <taxon>Gammaproteobacteria</taxon>
        <taxon>Oceanospirillales</taxon>
        <taxon>Alcanivoracaceae</taxon>
        <taxon>Isoalcanivorax</taxon>
    </lineage>
</organism>
<evidence type="ECO:0000313" key="6">
    <source>
        <dbReference type="Proteomes" id="UP001562065"/>
    </source>
</evidence>
<feature type="domain" description="SbsA Ig-like" evidence="4">
    <location>
        <begin position="156"/>
        <end position="245"/>
    </location>
</feature>
<feature type="domain" description="SbsA Ig-like" evidence="4">
    <location>
        <begin position="41"/>
        <end position="138"/>
    </location>
</feature>
<evidence type="ECO:0000259" key="4">
    <source>
        <dbReference type="Pfam" id="PF13205"/>
    </source>
</evidence>